<dbReference type="SUPFAM" id="SSF47336">
    <property type="entry name" value="ACP-like"/>
    <property type="match status" value="1"/>
</dbReference>
<dbReference type="PROSITE" id="PS50075">
    <property type="entry name" value="CARRIER"/>
    <property type="match status" value="1"/>
</dbReference>
<dbReference type="OrthoDB" id="496008at2"/>
<protein>
    <submittedName>
        <fullName evidence="2">Putative acyl carrier protein</fullName>
    </submittedName>
</protein>
<evidence type="ECO:0000313" key="3">
    <source>
        <dbReference type="Proteomes" id="UP000184315"/>
    </source>
</evidence>
<organism evidence="2 3">
    <name type="scientific">Planktothrix tepida PCC 9214</name>
    <dbReference type="NCBI Taxonomy" id="671072"/>
    <lineage>
        <taxon>Bacteria</taxon>
        <taxon>Bacillati</taxon>
        <taxon>Cyanobacteriota</taxon>
        <taxon>Cyanophyceae</taxon>
        <taxon>Oscillatoriophycideae</taxon>
        <taxon>Oscillatoriales</taxon>
        <taxon>Microcoleaceae</taxon>
        <taxon>Planktothrix</taxon>
    </lineage>
</organism>
<sequence length="89" mass="10313">MTAVNKYTEAQIEQIIKEHIIQNFMYDRPDMVLSNDLSIIEEGLVDSLGIFRLASFLEEKFGITLNPEEFLLENFETVNVIKSFVISRL</sequence>
<gene>
    <name evidence="2" type="ORF">PL9214640160</name>
</gene>
<name>A0A1J1LRF3_9CYAN</name>
<keyword evidence="3" id="KW-1185">Reference proteome</keyword>
<proteinExistence type="predicted"/>
<dbReference type="EMBL" id="CZDF01000171">
    <property type="protein sequence ID" value="CUR34153.1"/>
    <property type="molecule type" value="Genomic_DNA"/>
</dbReference>
<dbReference type="STRING" id="671072.PL9214640160"/>
<reference evidence="3" key="1">
    <citation type="submission" date="2015-10" db="EMBL/GenBank/DDBJ databases">
        <authorList>
            <person name="Regsiter A."/>
            <person name="william w."/>
        </authorList>
    </citation>
    <scope>NUCLEOTIDE SEQUENCE [LARGE SCALE GENOMIC DNA]</scope>
</reference>
<dbReference type="InterPro" id="IPR009081">
    <property type="entry name" value="PP-bd_ACP"/>
</dbReference>
<evidence type="ECO:0000259" key="1">
    <source>
        <dbReference type="PROSITE" id="PS50075"/>
    </source>
</evidence>
<evidence type="ECO:0000313" key="2">
    <source>
        <dbReference type="EMBL" id="CUR34153.1"/>
    </source>
</evidence>
<feature type="domain" description="Carrier" evidence="1">
    <location>
        <begin position="7"/>
        <end position="89"/>
    </location>
</feature>
<dbReference type="AlphaFoldDB" id="A0A1J1LRF3"/>
<dbReference type="InterPro" id="IPR036736">
    <property type="entry name" value="ACP-like_sf"/>
</dbReference>
<dbReference type="Pfam" id="PF00550">
    <property type="entry name" value="PP-binding"/>
    <property type="match status" value="1"/>
</dbReference>
<accession>A0A1J1LRF3</accession>
<dbReference type="RefSeq" id="WP_072720634.1">
    <property type="nucleotide sequence ID" value="NZ_LN889812.1"/>
</dbReference>
<dbReference type="Proteomes" id="UP000184315">
    <property type="component" value="Unassembled WGS sequence"/>
</dbReference>
<dbReference type="Gene3D" id="1.10.1200.10">
    <property type="entry name" value="ACP-like"/>
    <property type="match status" value="1"/>
</dbReference>